<dbReference type="Gene3D" id="1.25.40.10">
    <property type="entry name" value="Tetratricopeptide repeat domain"/>
    <property type="match status" value="1"/>
</dbReference>
<gene>
    <name evidence="1" type="ORF">GMARGA_LOCUS33556</name>
</gene>
<proteinExistence type="predicted"/>
<accession>A0ABN7WQ49</accession>
<dbReference type="Proteomes" id="UP000789901">
    <property type="component" value="Unassembled WGS sequence"/>
</dbReference>
<sequence>GNYVKKNDNKASDLFEQIAQSNSKYKDDAKYYLALHYKDGNYVKKNDNKASDLFEQVAQSNSKFKDNAKYHLAMHLVKKNKNKALILFDQVSQSDSEYKDNAKNMLTKMNKKSLTGDKSYDTIYCEYELIKKNYQQSTLTKEYNAIRMKLFNVTSVSSNNVVAFNTYKTLEDDNVLNYRIKYKIGLHLLSGV</sequence>
<name>A0ABN7WQ49_GIGMA</name>
<feature type="non-terminal residue" evidence="1">
    <location>
        <position position="192"/>
    </location>
</feature>
<dbReference type="SUPFAM" id="SSF81901">
    <property type="entry name" value="HCP-like"/>
    <property type="match status" value="1"/>
</dbReference>
<dbReference type="EMBL" id="CAJVQB010056149">
    <property type="protein sequence ID" value="CAG8837562.1"/>
    <property type="molecule type" value="Genomic_DNA"/>
</dbReference>
<evidence type="ECO:0000313" key="1">
    <source>
        <dbReference type="EMBL" id="CAG8837562.1"/>
    </source>
</evidence>
<feature type="non-terminal residue" evidence="1">
    <location>
        <position position="1"/>
    </location>
</feature>
<reference evidence="1 2" key="1">
    <citation type="submission" date="2021-06" db="EMBL/GenBank/DDBJ databases">
        <authorList>
            <person name="Kallberg Y."/>
            <person name="Tangrot J."/>
            <person name="Rosling A."/>
        </authorList>
    </citation>
    <scope>NUCLEOTIDE SEQUENCE [LARGE SCALE GENOMIC DNA]</scope>
    <source>
        <strain evidence="1 2">120-4 pot B 10/14</strain>
    </source>
</reference>
<evidence type="ECO:0000313" key="2">
    <source>
        <dbReference type="Proteomes" id="UP000789901"/>
    </source>
</evidence>
<keyword evidence="2" id="KW-1185">Reference proteome</keyword>
<comment type="caution">
    <text evidence="1">The sequence shown here is derived from an EMBL/GenBank/DDBJ whole genome shotgun (WGS) entry which is preliminary data.</text>
</comment>
<organism evidence="1 2">
    <name type="scientific">Gigaspora margarita</name>
    <dbReference type="NCBI Taxonomy" id="4874"/>
    <lineage>
        <taxon>Eukaryota</taxon>
        <taxon>Fungi</taxon>
        <taxon>Fungi incertae sedis</taxon>
        <taxon>Mucoromycota</taxon>
        <taxon>Glomeromycotina</taxon>
        <taxon>Glomeromycetes</taxon>
        <taxon>Diversisporales</taxon>
        <taxon>Gigasporaceae</taxon>
        <taxon>Gigaspora</taxon>
    </lineage>
</organism>
<dbReference type="InterPro" id="IPR011990">
    <property type="entry name" value="TPR-like_helical_dom_sf"/>
</dbReference>
<protein>
    <submittedName>
        <fullName evidence="1">10357_t:CDS:1</fullName>
    </submittedName>
</protein>